<dbReference type="Gene3D" id="3.30.870.10">
    <property type="entry name" value="Endonuclease Chain A"/>
    <property type="match status" value="2"/>
</dbReference>
<dbReference type="SMR" id="A0A0L0DUJ0"/>
<evidence type="ECO:0000313" key="3">
    <source>
        <dbReference type="EMBL" id="KNC55721.1"/>
    </source>
</evidence>
<dbReference type="SUPFAM" id="SSF56024">
    <property type="entry name" value="Phospholipase D/nuclease"/>
    <property type="match status" value="2"/>
</dbReference>
<dbReference type="PANTHER" id="PTHR21248">
    <property type="entry name" value="CARDIOLIPIN SYNTHASE"/>
    <property type="match status" value="1"/>
</dbReference>
<dbReference type="RefSeq" id="XP_013752929.1">
    <property type="nucleotide sequence ID" value="XM_013897475.1"/>
</dbReference>
<gene>
    <name evidence="3" type="ORF">AMSG_11183</name>
</gene>
<dbReference type="Proteomes" id="UP000054408">
    <property type="component" value="Unassembled WGS sequence"/>
</dbReference>
<feature type="compositionally biased region" description="Low complexity" evidence="1">
    <location>
        <begin position="1"/>
        <end position="27"/>
    </location>
</feature>
<dbReference type="OrthoDB" id="2504919at2759"/>
<dbReference type="OMA" id="WIHANHE"/>
<keyword evidence="4" id="KW-1185">Reference proteome</keyword>
<dbReference type="GeneID" id="25569222"/>
<accession>A0A0L0DUJ0</accession>
<dbReference type="eggNOG" id="ENOG502RKIY">
    <property type="taxonomic scope" value="Eukaryota"/>
</dbReference>
<protein>
    <submittedName>
        <fullName evidence="3">Phospholipase D</fullName>
    </submittedName>
</protein>
<organism evidence="3 4">
    <name type="scientific">Thecamonas trahens ATCC 50062</name>
    <dbReference type="NCBI Taxonomy" id="461836"/>
    <lineage>
        <taxon>Eukaryota</taxon>
        <taxon>Apusozoa</taxon>
        <taxon>Apusomonadida</taxon>
        <taxon>Apusomonadidae</taxon>
        <taxon>Thecamonas</taxon>
    </lineage>
</organism>
<name>A0A0L0DUJ0_THETB</name>
<dbReference type="STRING" id="461836.A0A0L0DUJ0"/>
<evidence type="ECO:0000259" key="2">
    <source>
        <dbReference type="PROSITE" id="PS50035"/>
    </source>
</evidence>
<dbReference type="PANTHER" id="PTHR21248:SF22">
    <property type="entry name" value="PHOSPHOLIPASE D"/>
    <property type="match status" value="1"/>
</dbReference>
<proteinExistence type="predicted"/>
<sequence>MASSSSSSSQSSSQTLTASASSSSLGDVARRREAALALADDREEVRLLADFDECKASVRWLVEQAKEKIEYSTFICDPFVRLPQWSGGPNGEPMTGKVEYSDNDPTVRDVLVAAAERGVEVRMAYNPASCYGNLSVAEFKAAMAPVEIVCLRGSLGPAPWMLYFSNNESWSYHHQKYVAIDSAEWVMVTGCDMNTERAGWLEVNELGYYWHELGAVIHARNGSQTKAAMASWFSSNTSGKVSTQRVPPLPLVAHATEAQLMRELIEGAKSSIHLENQAFMSGESSQNGIVGAIAARVVRAVEEGDDAFRVVILTNMAQQDEPSFVTRLYCSSSLVWSLRHLERTVAAAGVSTEQLYQHVFVGFLEHDSVLVKVHSNMIVVDSQHLIRSSSNLSDRSLSSEPTDSELGLFVSGPEVAAFQARLFSRYLSGEDVAAGDVVSVFAAAQAGHGIFVPVERDLYRWPDFVLNALIGFLQSTPATGGKERTEFSIRE</sequence>
<dbReference type="GO" id="GO:0003824">
    <property type="term" value="F:catalytic activity"/>
    <property type="evidence" value="ECO:0007669"/>
    <property type="project" value="InterPro"/>
</dbReference>
<feature type="region of interest" description="Disordered" evidence="1">
    <location>
        <begin position="1"/>
        <end position="28"/>
    </location>
</feature>
<dbReference type="EMBL" id="GL349502">
    <property type="protein sequence ID" value="KNC55721.1"/>
    <property type="molecule type" value="Genomic_DNA"/>
</dbReference>
<feature type="domain" description="PLD phosphodiesterase" evidence="2">
    <location>
        <begin position="369"/>
        <end position="396"/>
    </location>
</feature>
<evidence type="ECO:0000256" key="1">
    <source>
        <dbReference type="SAM" id="MobiDB-lite"/>
    </source>
</evidence>
<dbReference type="PROSITE" id="PS50035">
    <property type="entry name" value="PLD"/>
    <property type="match status" value="1"/>
</dbReference>
<dbReference type="InterPro" id="IPR001736">
    <property type="entry name" value="PLipase_D/transphosphatidylase"/>
</dbReference>
<evidence type="ECO:0000313" key="4">
    <source>
        <dbReference type="Proteomes" id="UP000054408"/>
    </source>
</evidence>
<dbReference type="AlphaFoldDB" id="A0A0L0DUJ0"/>
<reference evidence="3 4" key="1">
    <citation type="submission" date="2010-05" db="EMBL/GenBank/DDBJ databases">
        <title>The Genome Sequence of Thecamonas trahens ATCC 50062.</title>
        <authorList>
            <consortium name="The Broad Institute Genome Sequencing Platform"/>
            <person name="Russ C."/>
            <person name="Cuomo C."/>
            <person name="Shea T."/>
            <person name="Young S.K."/>
            <person name="Zeng Q."/>
            <person name="Koehrsen M."/>
            <person name="Haas B."/>
            <person name="Borodovsky M."/>
            <person name="Guigo R."/>
            <person name="Alvarado L."/>
            <person name="Berlin A."/>
            <person name="Bochicchio J."/>
            <person name="Borenstein D."/>
            <person name="Chapman S."/>
            <person name="Chen Z."/>
            <person name="Freedman E."/>
            <person name="Gellesch M."/>
            <person name="Goldberg J."/>
            <person name="Griggs A."/>
            <person name="Gujja S."/>
            <person name="Heilman E."/>
            <person name="Heiman D."/>
            <person name="Hepburn T."/>
            <person name="Howarth C."/>
            <person name="Jen D."/>
            <person name="Larson L."/>
            <person name="Mehta T."/>
            <person name="Park D."/>
            <person name="Pearson M."/>
            <person name="Roberts A."/>
            <person name="Saif S."/>
            <person name="Shenoy N."/>
            <person name="Sisk P."/>
            <person name="Stolte C."/>
            <person name="Sykes S."/>
            <person name="Thomson T."/>
            <person name="Walk T."/>
            <person name="White J."/>
            <person name="Yandava C."/>
            <person name="Burger G."/>
            <person name="Gray M.W."/>
            <person name="Holland P.W.H."/>
            <person name="King N."/>
            <person name="Lang F.B.F."/>
            <person name="Roger A.J."/>
            <person name="Ruiz-Trillo I."/>
            <person name="Lander E."/>
            <person name="Nusbaum C."/>
        </authorList>
    </citation>
    <scope>NUCLEOTIDE SEQUENCE [LARGE SCALE GENOMIC DNA]</scope>
    <source>
        <strain evidence="3 4">ATCC 50062</strain>
    </source>
</reference>